<dbReference type="SUPFAM" id="SSF81324">
    <property type="entry name" value="Voltage-gated potassium channels"/>
    <property type="match status" value="1"/>
</dbReference>
<dbReference type="InterPro" id="IPR005821">
    <property type="entry name" value="Ion_trans_dom"/>
</dbReference>
<evidence type="ECO:0000256" key="3">
    <source>
        <dbReference type="ARBA" id="ARBA00022692"/>
    </source>
</evidence>
<evidence type="ECO:0000313" key="14">
    <source>
        <dbReference type="Proteomes" id="UP001142489"/>
    </source>
</evidence>
<keyword evidence="7" id="KW-1071">Ligand-gated ion channel</keyword>
<feature type="transmembrane region" description="Helical" evidence="11">
    <location>
        <begin position="264"/>
        <end position="285"/>
    </location>
</feature>
<dbReference type="PROSITE" id="PS00888">
    <property type="entry name" value="CNMP_BINDING_1"/>
    <property type="match status" value="1"/>
</dbReference>
<evidence type="ECO:0000313" key="13">
    <source>
        <dbReference type="EMBL" id="KAJ7320013.1"/>
    </source>
</evidence>
<dbReference type="GO" id="GO:0005223">
    <property type="term" value="F:intracellularly cGMP-activated cation channel activity"/>
    <property type="evidence" value="ECO:0007669"/>
    <property type="project" value="TreeGrafter"/>
</dbReference>
<dbReference type="SMART" id="SM00100">
    <property type="entry name" value="cNMP"/>
    <property type="match status" value="1"/>
</dbReference>
<feature type="transmembrane region" description="Helical" evidence="11">
    <location>
        <begin position="192"/>
        <end position="218"/>
    </location>
</feature>
<evidence type="ECO:0000256" key="9">
    <source>
        <dbReference type="SAM" id="Coils"/>
    </source>
</evidence>
<dbReference type="FunFam" id="2.60.120.10:FF:000002">
    <property type="entry name" value="Cyclic nucleotide gated channel alpha 1a"/>
    <property type="match status" value="1"/>
</dbReference>
<dbReference type="GO" id="GO:0030553">
    <property type="term" value="F:cGMP binding"/>
    <property type="evidence" value="ECO:0007669"/>
    <property type="project" value="TreeGrafter"/>
</dbReference>
<evidence type="ECO:0000256" key="1">
    <source>
        <dbReference type="ARBA" id="ARBA00004141"/>
    </source>
</evidence>
<dbReference type="CDD" id="cd00038">
    <property type="entry name" value="CAP_ED"/>
    <property type="match status" value="1"/>
</dbReference>
<sequence>MNGRPRASWPRAKEEGEAELIQTGESSSPGTAPKPRKRCGHRDVPILDPSGDGYFWWLIAMVAPIMYNWIILICRSCFPRLQEKFLWAWLALDSLCDLMYLLDMAVHFHTGFLEEGLLVRDRARISRRYRRSACFLWDVASVLPTDLLYLLVGLGWPGVRANRFLRAPRLFEAFDRVETRTAHPYAFRISKLMLYVFVTIHWNSCLYFALSGFVGYGADEWVYPNASAPGFGRLRRQYLYSFYFSTLILTTVGDTPMPQRQEEFLFMAADFLLAVLGFATIMGSMTSVVSNMNEAEAAFYPDQDLVKGYLHAHHVDRRLRGRVAAWFQHLRTNQKLTDEGRVLQHLPGRLRAQVAVSVHLPALRKVQLFQNCEPSLLEELVLKLQPQVYGPGEFVCRKGDVGREMYFIREGQLAVVADDGLTQYAVLGEGLYFGEISIINIKGNKSGNRRTANIKSLGFSDLFRLSKEGLAEVLAEFPDAKALLEAKGREILLKMGKLDLNAEATEVACQQEEERRAAALEEGLDALQTKLARSLAGLESGAFKMALRLERLEWEWRAWGALGEEGHGSGGREQATEP</sequence>
<dbReference type="Pfam" id="PF00027">
    <property type="entry name" value="cNMP_binding"/>
    <property type="match status" value="1"/>
</dbReference>
<keyword evidence="5" id="KW-0406">Ion transport</keyword>
<accession>A0A9Q0XN22</accession>
<keyword evidence="4 11" id="KW-1133">Transmembrane helix</keyword>
<protein>
    <recommendedName>
        <fullName evidence="12">Cyclic nucleotide-binding domain-containing protein</fullName>
    </recommendedName>
</protein>
<dbReference type="InterPro" id="IPR014710">
    <property type="entry name" value="RmlC-like_jellyroll"/>
</dbReference>
<dbReference type="AlphaFoldDB" id="A0A9Q0XN22"/>
<dbReference type="InterPro" id="IPR018488">
    <property type="entry name" value="cNMP-bd_CS"/>
</dbReference>
<dbReference type="InterPro" id="IPR000595">
    <property type="entry name" value="cNMP-bd_dom"/>
</dbReference>
<evidence type="ECO:0000256" key="8">
    <source>
        <dbReference type="ARBA" id="ARBA00023303"/>
    </source>
</evidence>
<dbReference type="GO" id="GO:0017071">
    <property type="term" value="C:intracellular cyclic nucleotide activated cation channel complex"/>
    <property type="evidence" value="ECO:0007669"/>
    <property type="project" value="TreeGrafter"/>
</dbReference>
<dbReference type="Gene3D" id="1.20.5.300">
    <property type="match status" value="1"/>
</dbReference>
<dbReference type="SUPFAM" id="SSF51206">
    <property type="entry name" value="cAMP-binding domain-like"/>
    <property type="match status" value="1"/>
</dbReference>
<evidence type="ECO:0000256" key="4">
    <source>
        <dbReference type="ARBA" id="ARBA00022989"/>
    </source>
</evidence>
<feature type="transmembrane region" description="Helical" evidence="11">
    <location>
        <begin position="54"/>
        <end position="73"/>
    </location>
</feature>
<comment type="caution">
    <text evidence="13">The sequence shown here is derived from an EMBL/GenBank/DDBJ whole genome shotgun (WGS) entry which is preliminary data.</text>
</comment>
<dbReference type="OrthoDB" id="421226at2759"/>
<dbReference type="FunFam" id="1.10.287.70:FF:000103">
    <property type="entry name" value="Cyclic nucleotide-gated cation channel alpha-4"/>
    <property type="match status" value="1"/>
</dbReference>
<feature type="region of interest" description="Disordered" evidence="10">
    <location>
        <begin position="1"/>
        <end position="40"/>
    </location>
</feature>
<dbReference type="PROSITE" id="PS50042">
    <property type="entry name" value="CNMP_BINDING_3"/>
    <property type="match status" value="1"/>
</dbReference>
<dbReference type="EMBL" id="JAPFRF010000010">
    <property type="protein sequence ID" value="KAJ7320013.1"/>
    <property type="molecule type" value="Genomic_DNA"/>
</dbReference>
<feature type="transmembrane region" description="Helical" evidence="11">
    <location>
        <begin position="135"/>
        <end position="156"/>
    </location>
</feature>
<dbReference type="PROSITE" id="PS00889">
    <property type="entry name" value="CNMP_BINDING_2"/>
    <property type="match status" value="1"/>
</dbReference>
<keyword evidence="14" id="KW-1185">Reference proteome</keyword>
<feature type="transmembrane region" description="Helical" evidence="11">
    <location>
        <begin position="238"/>
        <end position="257"/>
    </location>
</feature>
<evidence type="ECO:0000259" key="12">
    <source>
        <dbReference type="PROSITE" id="PS50042"/>
    </source>
</evidence>
<evidence type="ECO:0000256" key="2">
    <source>
        <dbReference type="ARBA" id="ARBA00022448"/>
    </source>
</evidence>
<reference evidence="13" key="1">
    <citation type="journal article" date="2023" name="DNA Res.">
        <title>Chromosome-level genome assembly of Phrynocephalus forsythii using third-generation DNA sequencing and Hi-C analysis.</title>
        <authorList>
            <person name="Qi Y."/>
            <person name="Zhao W."/>
            <person name="Zhao Y."/>
            <person name="Niu C."/>
            <person name="Cao S."/>
            <person name="Zhang Y."/>
        </authorList>
    </citation>
    <scope>NUCLEOTIDE SEQUENCE</scope>
    <source>
        <tissue evidence="13">Muscle</tissue>
    </source>
</reference>
<dbReference type="PANTHER" id="PTHR45638:SF2">
    <property type="entry name" value="CYCLIC NUCLEOTIDE-GATED CATION CHANNEL ALPHA-4"/>
    <property type="match status" value="1"/>
</dbReference>
<proteinExistence type="predicted"/>
<evidence type="ECO:0000256" key="5">
    <source>
        <dbReference type="ARBA" id="ARBA00023065"/>
    </source>
</evidence>
<evidence type="ECO:0000256" key="7">
    <source>
        <dbReference type="ARBA" id="ARBA00023286"/>
    </source>
</evidence>
<dbReference type="InterPro" id="IPR018490">
    <property type="entry name" value="cNMP-bd_dom_sf"/>
</dbReference>
<dbReference type="GO" id="GO:0005886">
    <property type="term" value="C:plasma membrane"/>
    <property type="evidence" value="ECO:0007669"/>
    <property type="project" value="TreeGrafter"/>
</dbReference>
<evidence type="ECO:0000256" key="11">
    <source>
        <dbReference type="SAM" id="Phobius"/>
    </source>
</evidence>
<keyword evidence="8" id="KW-0407">Ion channel</keyword>
<dbReference type="Pfam" id="PF16526">
    <property type="entry name" value="CLZ"/>
    <property type="match status" value="1"/>
</dbReference>
<evidence type="ECO:0000256" key="10">
    <source>
        <dbReference type="SAM" id="MobiDB-lite"/>
    </source>
</evidence>
<keyword evidence="6 11" id="KW-0472">Membrane</keyword>
<keyword evidence="3 11" id="KW-0812">Transmembrane</keyword>
<comment type="subcellular location">
    <subcellularLocation>
        <location evidence="1">Membrane</location>
        <topology evidence="1">Multi-pass membrane protein</topology>
    </subcellularLocation>
</comment>
<dbReference type="Gene3D" id="1.10.287.630">
    <property type="entry name" value="Helix hairpin bin"/>
    <property type="match status" value="1"/>
</dbReference>
<dbReference type="InterPro" id="IPR032406">
    <property type="entry name" value="CLZ_dom"/>
</dbReference>
<keyword evidence="2" id="KW-0813">Transport</keyword>
<name>A0A9Q0XN22_9SAUR</name>
<dbReference type="Gene3D" id="2.60.120.10">
    <property type="entry name" value="Jelly Rolls"/>
    <property type="match status" value="1"/>
</dbReference>
<dbReference type="InterPro" id="IPR050866">
    <property type="entry name" value="CNG_cation_channel"/>
</dbReference>
<feature type="domain" description="Cyclic nucleotide-binding" evidence="12">
    <location>
        <begin position="368"/>
        <end position="474"/>
    </location>
</feature>
<dbReference type="GO" id="GO:0005222">
    <property type="term" value="F:intracellularly cAMP-activated cation channel activity"/>
    <property type="evidence" value="ECO:0007669"/>
    <property type="project" value="TreeGrafter"/>
</dbReference>
<dbReference type="Proteomes" id="UP001142489">
    <property type="component" value="Unassembled WGS sequence"/>
</dbReference>
<feature type="coiled-coil region" evidence="9">
    <location>
        <begin position="502"/>
        <end position="530"/>
    </location>
</feature>
<dbReference type="Gene3D" id="1.10.287.70">
    <property type="match status" value="1"/>
</dbReference>
<dbReference type="Pfam" id="PF00520">
    <property type="entry name" value="Ion_trans"/>
    <property type="match status" value="1"/>
</dbReference>
<organism evidence="13 14">
    <name type="scientific">Phrynocephalus forsythii</name>
    <dbReference type="NCBI Taxonomy" id="171643"/>
    <lineage>
        <taxon>Eukaryota</taxon>
        <taxon>Metazoa</taxon>
        <taxon>Chordata</taxon>
        <taxon>Craniata</taxon>
        <taxon>Vertebrata</taxon>
        <taxon>Euteleostomi</taxon>
        <taxon>Lepidosauria</taxon>
        <taxon>Squamata</taxon>
        <taxon>Bifurcata</taxon>
        <taxon>Unidentata</taxon>
        <taxon>Episquamata</taxon>
        <taxon>Toxicofera</taxon>
        <taxon>Iguania</taxon>
        <taxon>Acrodonta</taxon>
        <taxon>Agamidae</taxon>
        <taxon>Agaminae</taxon>
        <taxon>Phrynocephalus</taxon>
    </lineage>
</organism>
<gene>
    <name evidence="13" type="ORF">JRQ81_019524</name>
</gene>
<evidence type="ECO:0000256" key="6">
    <source>
        <dbReference type="ARBA" id="ARBA00023136"/>
    </source>
</evidence>
<dbReference type="GO" id="GO:0044877">
    <property type="term" value="F:protein-containing complex binding"/>
    <property type="evidence" value="ECO:0007669"/>
    <property type="project" value="TreeGrafter"/>
</dbReference>
<keyword evidence="9" id="KW-0175">Coiled coil</keyword>
<dbReference type="PANTHER" id="PTHR45638">
    <property type="entry name" value="CYCLIC NUCLEOTIDE-GATED CATION CHANNEL SUBUNIT A"/>
    <property type="match status" value="1"/>
</dbReference>